<sequence length="486" mass="52657">MGQDDPIQPKKILLITNEDRGQANAFLATSDSLLQADPHLELHFASFASLQTAVTATWKHAQLTAPGAREITFHQISGMPMAEGIQNYFQATKTPRQGLLPVSFLSPPGISNTLRAIRDTIPVIVPYDGPQLVEIVTSIVDIIKDVDADLVVIDSLMTAALTACSHLGVKFVCLSPNAIKDFAARTQPYGAGLWKYPALFSGFSYPIPWYQVPLNIFYILYAVNLYLRDHYRQSVKDHLATQTKATLKTPIDLIRSPPPGVKILVGSLPELDFPAVPPAHVFPCGPIVRSAGPLGEADPELAAWLARRPTVYVNLGSICHIEEDRALELARAVVVVLEQAAASPGSGLQVLWKLSKFGEYSTGVGSRMYEILGRWVDADQVRIVDWLQPEPIAVLESGHVVCIVHHGGANSFNEAVIVEMLGIGRLGSRKAKPLWAADELGGVLADVLFGKDSDSIQSKAKALAAVCKERGDGAENAARLLLEECL</sequence>
<dbReference type="Proteomes" id="UP000182658">
    <property type="component" value="Unassembled WGS sequence"/>
</dbReference>
<evidence type="ECO:0000313" key="2">
    <source>
        <dbReference type="Proteomes" id="UP000182658"/>
    </source>
</evidence>
<name>A0A1J7JC49_9PEZI</name>
<proteinExistence type="predicted"/>
<dbReference type="Gene3D" id="3.40.50.2000">
    <property type="entry name" value="Glycogen Phosphorylase B"/>
    <property type="match status" value="2"/>
</dbReference>
<dbReference type="EMBL" id="KV875102">
    <property type="protein sequence ID" value="OIW25170.1"/>
    <property type="molecule type" value="Genomic_DNA"/>
</dbReference>
<dbReference type="OrthoDB" id="5835829at2759"/>
<organism evidence="1 2">
    <name type="scientific">Coniochaeta ligniaria NRRL 30616</name>
    <dbReference type="NCBI Taxonomy" id="1408157"/>
    <lineage>
        <taxon>Eukaryota</taxon>
        <taxon>Fungi</taxon>
        <taxon>Dikarya</taxon>
        <taxon>Ascomycota</taxon>
        <taxon>Pezizomycotina</taxon>
        <taxon>Sordariomycetes</taxon>
        <taxon>Sordariomycetidae</taxon>
        <taxon>Coniochaetales</taxon>
        <taxon>Coniochaetaceae</taxon>
        <taxon>Coniochaeta</taxon>
    </lineage>
</organism>
<keyword evidence="1" id="KW-0808">Transferase</keyword>
<dbReference type="GO" id="GO:0016740">
    <property type="term" value="F:transferase activity"/>
    <property type="evidence" value="ECO:0007669"/>
    <property type="project" value="UniProtKB-KW"/>
</dbReference>
<dbReference type="SUPFAM" id="SSF53756">
    <property type="entry name" value="UDP-Glycosyltransferase/glycogen phosphorylase"/>
    <property type="match status" value="1"/>
</dbReference>
<keyword evidence="2" id="KW-1185">Reference proteome</keyword>
<dbReference type="AlphaFoldDB" id="A0A1J7JC49"/>
<protein>
    <submittedName>
        <fullName evidence="1">UDP-Glycosyltransferase/glycogen phosphorylase</fullName>
    </submittedName>
</protein>
<evidence type="ECO:0000313" key="1">
    <source>
        <dbReference type="EMBL" id="OIW25170.1"/>
    </source>
</evidence>
<reference evidence="1 2" key="1">
    <citation type="submission" date="2016-10" db="EMBL/GenBank/DDBJ databases">
        <title>Draft genome sequence of Coniochaeta ligniaria NRRL30616, a lignocellulolytic fungus for bioabatement of inhibitors in plant biomass hydrolysates.</title>
        <authorList>
            <consortium name="DOE Joint Genome Institute"/>
            <person name="Jimenez D.J."/>
            <person name="Hector R.E."/>
            <person name="Riley R."/>
            <person name="Sun H."/>
            <person name="Grigoriev I.V."/>
            <person name="Van Elsas J.D."/>
            <person name="Nichols N.N."/>
        </authorList>
    </citation>
    <scope>NUCLEOTIDE SEQUENCE [LARGE SCALE GENOMIC DNA]</scope>
    <source>
        <strain evidence="1 2">NRRL 30616</strain>
    </source>
</reference>
<accession>A0A1J7JC49</accession>
<dbReference type="STRING" id="1408157.A0A1J7JC49"/>
<gene>
    <name evidence="1" type="ORF">CONLIGDRAFT_690926</name>
</gene>
<dbReference type="InParanoid" id="A0A1J7JC49"/>